<organism evidence="1 2">
    <name type="scientific">Paracoccus cavernae</name>
    <dbReference type="NCBI Taxonomy" id="1571207"/>
    <lineage>
        <taxon>Bacteria</taxon>
        <taxon>Pseudomonadati</taxon>
        <taxon>Pseudomonadota</taxon>
        <taxon>Alphaproteobacteria</taxon>
        <taxon>Rhodobacterales</taxon>
        <taxon>Paracoccaceae</taxon>
        <taxon>Paracoccus</taxon>
    </lineage>
</organism>
<reference evidence="2" key="1">
    <citation type="journal article" date="2019" name="Int. J. Syst. Evol. Microbiol.">
        <title>The Global Catalogue of Microorganisms (GCM) 10K type strain sequencing project: providing services to taxonomists for standard genome sequencing and annotation.</title>
        <authorList>
            <consortium name="The Broad Institute Genomics Platform"/>
            <consortium name="The Broad Institute Genome Sequencing Center for Infectious Disease"/>
            <person name="Wu L."/>
            <person name="Ma J."/>
        </authorList>
    </citation>
    <scope>NUCLEOTIDE SEQUENCE [LARGE SCALE GENOMIC DNA]</scope>
    <source>
        <strain evidence="2">CECT 8482</strain>
    </source>
</reference>
<gene>
    <name evidence="1" type="ORF">QWZ10_02850</name>
</gene>
<sequence>MGFENGVAPFGQKARLLTRQLAATWLKWCGSAEKSSKLLLQGRDCFVHLRKM</sequence>
<dbReference type="EMBL" id="JAUFRC010000001">
    <property type="protein sequence ID" value="MDN3711017.1"/>
    <property type="molecule type" value="Genomic_DNA"/>
</dbReference>
<name>A0ABT8D2Z9_9RHOB</name>
<proteinExistence type="predicted"/>
<evidence type="ECO:0000313" key="2">
    <source>
        <dbReference type="Proteomes" id="UP001243846"/>
    </source>
</evidence>
<dbReference type="Proteomes" id="UP001243846">
    <property type="component" value="Unassembled WGS sequence"/>
</dbReference>
<comment type="caution">
    <text evidence="1">The sequence shown here is derived from an EMBL/GenBank/DDBJ whole genome shotgun (WGS) entry which is preliminary data.</text>
</comment>
<evidence type="ECO:0000313" key="1">
    <source>
        <dbReference type="EMBL" id="MDN3711017.1"/>
    </source>
</evidence>
<keyword evidence="2" id="KW-1185">Reference proteome</keyword>
<accession>A0ABT8D2Z9</accession>
<protein>
    <submittedName>
        <fullName evidence="1">Uncharacterized protein</fullName>
    </submittedName>
</protein>